<sequence length="371" mass="41134">MSVLDHSADDDSQYRLLNPDGSRTDEPLPDVDDETLLGIYEHMRLARRFDERAVSLQRQGRIATYAPLAGQEAAQVASAYALGTQDWLFPTYRDHAAKVVRGVPIESLLLTMMGHGDGYAIPEGVNVMPEYIPIATQLPQAAGAAMASRYLGEDSVYCCYFGDGATSEGDFHEGMNFAGVFDAPVVFFCNNNQWAISVPRERQTASETIAQKADAYGFDGVQVDGTDPLAVYVATREAVRKARDPGPGEARPTLIEAVQYRFGAHTTADDPDVYREGVPEEWRDRDPIPRYERFLRDRGLLDDATEEAITERIEEQLADAIAAAESTTAESPGAMFEHVYAEPTPELERQRAELEALVERYGEDAFRRDHS</sequence>
<dbReference type="PANTHER" id="PTHR43380:SF1">
    <property type="entry name" value="2-OXOISOVALERATE DEHYDROGENASE SUBUNIT ALPHA, MITOCHONDRIAL"/>
    <property type="match status" value="1"/>
</dbReference>
<dbReference type="PANTHER" id="PTHR43380">
    <property type="entry name" value="2-OXOISOVALERATE DEHYDROGENASE SUBUNIT ALPHA, MITOCHONDRIAL"/>
    <property type="match status" value="1"/>
</dbReference>
<proteinExistence type="predicted"/>
<dbReference type="EMBL" id="FNHL01000007">
    <property type="protein sequence ID" value="SDN17853.1"/>
    <property type="molecule type" value="Genomic_DNA"/>
</dbReference>
<gene>
    <name evidence="5" type="ORF">SAMN04487949_3562</name>
</gene>
<dbReference type="AlphaFoldDB" id="A0A1G9ZBI4"/>
<organism evidence="5 6">
    <name type="scientific">Halogranum gelatinilyticum</name>
    <dbReference type="NCBI Taxonomy" id="660521"/>
    <lineage>
        <taxon>Archaea</taxon>
        <taxon>Methanobacteriati</taxon>
        <taxon>Methanobacteriota</taxon>
        <taxon>Stenosarchaea group</taxon>
        <taxon>Halobacteria</taxon>
        <taxon>Halobacteriales</taxon>
        <taxon>Haloferacaceae</taxon>
    </lineage>
</organism>
<dbReference type="GO" id="GO:0016624">
    <property type="term" value="F:oxidoreductase activity, acting on the aldehyde or oxo group of donors, disulfide as acceptor"/>
    <property type="evidence" value="ECO:0007669"/>
    <property type="project" value="InterPro"/>
</dbReference>
<keyword evidence="1" id="KW-0560">Oxidoreductase</keyword>
<dbReference type="Pfam" id="PF00676">
    <property type="entry name" value="E1_dh"/>
    <property type="match status" value="1"/>
</dbReference>
<evidence type="ECO:0000313" key="6">
    <source>
        <dbReference type="Proteomes" id="UP000199451"/>
    </source>
</evidence>
<dbReference type="STRING" id="660521.SAMN04487949_3562"/>
<dbReference type="GO" id="GO:0009083">
    <property type="term" value="P:branched-chain amino acid catabolic process"/>
    <property type="evidence" value="ECO:0007669"/>
    <property type="project" value="TreeGrafter"/>
</dbReference>
<dbReference type="SUPFAM" id="SSF52518">
    <property type="entry name" value="Thiamin diphosphate-binding fold (THDP-binding)"/>
    <property type="match status" value="1"/>
</dbReference>
<protein>
    <submittedName>
        <fullName evidence="5">Pyruvate dehydrogenase E1 component alpha subunit</fullName>
    </submittedName>
</protein>
<dbReference type="InterPro" id="IPR001017">
    <property type="entry name" value="DH_E1"/>
</dbReference>
<dbReference type="RefSeq" id="WP_089699688.1">
    <property type="nucleotide sequence ID" value="NZ_FNHL01000007.1"/>
</dbReference>
<feature type="domain" description="Dehydrogenase E1 component" evidence="4">
    <location>
        <begin position="41"/>
        <end position="329"/>
    </location>
</feature>
<keyword evidence="2" id="KW-0175">Coiled coil</keyword>
<keyword evidence="6" id="KW-1185">Reference proteome</keyword>
<dbReference type="Proteomes" id="UP000199451">
    <property type="component" value="Unassembled WGS sequence"/>
</dbReference>
<dbReference type="NCBIfam" id="TIGR03181">
    <property type="entry name" value="PDH_E1_alph_x"/>
    <property type="match status" value="1"/>
</dbReference>
<evidence type="ECO:0000313" key="5">
    <source>
        <dbReference type="EMBL" id="SDN17853.1"/>
    </source>
</evidence>
<evidence type="ECO:0000259" key="4">
    <source>
        <dbReference type="Pfam" id="PF00676"/>
    </source>
</evidence>
<feature type="region of interest" description="Disordered" evidence="3">
    <location>
        <begin position="1"/>
        <end position="31"/>
    </location>
</feature>
<dbReference type="OrthoDB" id="25266at2157"/>
<evidence type="ECO:0000256" key="2">
    <source>
        <dbReference type="SAM" id="Coils"/>
    </source>
</evidence>
<dbReference type="GO" id="GO:0044272">
    <property type="term" value="P:sulfur compound biosynthetic process"/>
    <property type="evidence" value="ECO:0007669"/>
    <property type="project" value="UniProtKB-ARBA"/>
</dbReference>
<keyword evidence="5" id="KW-0670">Pyruvate</keyword>
<evidence type="ECO:0000256" key="1">
    <source>
        <dbReference type="ARBA" id="ARBA00023002"/>
    </source>
</evidence>
<accession>A0A1G9ZBI4</accession>
<dbReference type="CDD" id="cd02000">
    <property type="entry name" value="TPP_E1_PDC_ADC_BCADC"/>
    <property type="match status" value="1"/>
</dbReference>
<feature type="coiled-coil region" evidence="2">
    <location>
        <begin position="310"/>
        <end position="364"/>
    </location>
</feature>
<reference evidence="6" key="1">
    <citation type="submission" date="2016-10" db="EMBL/GenBank/DDBJ databases">
        <authorList>
            <person name="Varghese N."/>
            <person name="Submissions S."/>
        </authorList>
    </citation>
    <scope>NUCLEOTIDE SEQUENCE [LARGE SCALE GENOMIC DNA]</scope>
    <source>
        <strain evidence="6">CGMCC 1.10119</strain>
    </source>
</reference>
<dbReference type="Gene3D" id="3.40.50.970">
    <property type="match status" value="1"/>
</dbReference>
<dbReference type="InterPro" id="IPR050771">
    <property type="entry name" value="Alpha-ketoacid_DH_E1_comp"/>
</dbReference>
<dbReference type="InterPro" id="IPR029061">
    <property type="entry name" value="THDP-binding"/>
</dbReference>
<feature type="compositionally biased region" description="Basic and acidic residues" evidence="3">
    <location>
        <begin position="1"/>
        <end position="13"/>
    </location>
</feature>
<name>A0A1G9ZBI4_9EURY</name>
<dbReference type="InterPro" id="IPR017596">
    <property type="entry name" value="PdhA/BkdA"/>
</dbReference>
<evidence type="ECO:0000256" key="3">
    <source>
        <dbReference type="SAM" id="MobiDB-lite"/>
    </source>
</evidence>